<keyword evidence="5" id="KW-0732">Signal</keyword>
<dbReference type="Pfam" id="PF00328">
    <property type="entry name" value="His_Phos_2"/>
    <property type="match status" value="1"/>
</dbReference>
<feature type="chain" id="PRO_5004713760" evidence="5">
    <location>
        <begin position="17"/>
        <end position="511"/>
    </location>
</feature>
<dbReference type="Proteomes" id="UP000017559">
    <property type="component" value="Unassembled WGS sequence"/>
</dbReference>
<dbReference type="GO" id="GO:0009277">
    <property type="term" value="C:fungal-type cell wall"/>
    <property type="evidence" value="ECO:0007669"/>
    <property type="project" value="TreeGrafter"/>
</dbReference>
<dbReference type="PROSITE" id="PS00616">
    <property type="entry name" value="HIS_ACID_PHOSPHAT_1"/>
    <property type="match status" value="1"/>
</dbReference>
<evidence type="ECO:0000313" key="6">
    <source>
        <dbReference type="EMBL" id="ESK92272.1"/>
    </source>
</evidence>
<dbReference type="OrthoDB" id="6509975at2759"/>
<feature type="signal peptide" evidence="5">
    <location>
        <begin position="1"/>
        <end position="16"/>
    </location>
</feature>
<feature type="disulfide bond" evidence="4">
    <location>
        <begin position="50"/>
        <end position="395"/>
    </location>
</feature>
<gene>
    <name evidence="6" type="ORF">Moror_4670</name>
</gene>
<dbReference type="Gene3D" id="3.40.50.1240">
    <property type="entry name" value="Phosphoglycerate mutase-like"/>
    <property type="match status" value="1"/>
</dbReference>
<dbReference type="GO" id="GO:0003993">
    <property type="term" value="F:acid phosphatase activity"/>
    <property type="evidence" value="ECO:0007669"/>
    <property type="project" value="TreeGrafter"/>
</dbReference>
<feature type="active site" description="Nucleophile" evidence="3">
    <location>
        <position position="61"/>
    </location>
</feature>
<evidence type="ECO:0000256" key="1">
    <source>
        <dbReference type="ARBA" id="ARBA00022801"/>
    </source>
</evidence>
<dbReference type="CDD" id="cd07061">
    <property type="entry name" value="HP_HAP_like"/>
    <property type="match status" value="1"/>
</dbReference>
<sequence>MHSGIVLVLAQAAVLASNVPFNPLHHSGPASPYFDAPSQSGIASEVPEGCVVDQAAYIARHGARYPEPGSYIGWKNLFSKFQNATYTTKGPLSFIPSWELPIDDEPHQPLYLSSTGAGEAFALGVRLRKRYGLTSGGENFTVWAASQQRVVDTATYFLRGYLSQGNYLTTPSLNRGTVITLIDSATNTTFADSLTPSSSCPAYGNFSGAGSKNSDAFRATFRPAIANRLNQFLDGLELNSTDIGVMQDLCGFGYEVGGERRFCQIFEESEWLDYEYAHDLNYYYGSGPGNPISAATGYPWVKAITDLFAAGPGTAAVENGTLTPPPLIVTFTHDNNIPPIISALGLWNSTTTCADEEETIYPLPVTQRFTDPRRTFRSSFLVSFLGNVALERMTCSIGGPTLAEQQELGIVHQANVLGGTVNDTLCEREVAMQTFVRVRANDAPIPIPNCKSGPGESCPLDAFIEYVNGERREASGDFVEMCGLQGVEGAVSDMKFLTTKRDGDVQLVGLN</sequence>
<dbReference type="SUPFAM" id="SSF53254">
    <property type="entry name" value="Phosphoglycerate mutase-like"/>
    <property type="match status" value="1"/>
</dbReference>
<dbReference type="STRING" id="1381753.V2XEY0"/>
<accession>V2XEY0</accession>
<feature type="disulfide bond" evidence="4">
    <location>
        <begin position="250"/>
        <end position="263"/>
    </location>
</feature>
<name>V2XEY0_MONRO</name>
<protein>
    <submittedName>
        <fullName evidence="6">Histidine acid</fullName>
    </submittedName>
</protein>
<evidence type="ECO:0000313" key="7">
    <source>
        <dbReference type="Proteomes" id="UP000017559"/>
    </source>
</evidence>
<dbReference type="InterPro" id="IPR000560">
    <property type="entry name" value="His_Pase_clade-2"/>
</dbReference>
<feature type="disulfide bond" evidence="4">
    <location>
        <begin position="450"/>
        <end position="458"/>
    </location>
</feature>
<evidence type="ECO:0000256" key="4">
    <source>
        <dbReference type="PIRSR" id="PIRSR000894-2"/>
    </source>
</evidence>
<dbReference type="PIRSF" id="PIRSF000894">
    <property type="entry name" value="Acid_phosphatase"/>
    <property type="match status" value="1"/>
</dbReference>
<keyword evidence="4" id="KW-1015">Disulfide bond</keyword>
<evidence type="ECO:0000256" key="5">
    <source>
        <dbReference type="SAM" id="SignalP"/>
    </source>
</evidence>
<proteinExistence type="predicted"/>
<keyword evidence="2" id="KW-0325">Glycoprotein</keyword>
<feature type="active site" description="Proton donor" evidence="3">
    <location>
        <position position="334"/>
    </location>
</feature>
<keyword evidence="1" id="KW-0378">Hydrolase</keyword>
<dbReference type="PANTHER" id="PTHR20963">
    <property type="entry name" value="MULTIPLE INOSITOL POLYPHOSPHATE PHOSPHATASE-RELATED"/>
    <property type="match status" value="1"/>
</dbReference>
<comment type="caution">
    <text evidence="6">The sequence shown here is derived from an EMBL/GenBank/DDBJ whole genome shotgun (WGS) entry which is preliminary data.</text>
</comment>
<dbReference type="AlphaFoldDB" id="V2XEY0"/>
<dbReference type="EMBL" id="AWSO01000295">
    <property type="protein sequence ID" value="ESK92272.1"/>
    <property type="molecule type" value="Genomic_DNA"/>
</dbReference>
<organism evidence="6 7">
    <name type="scientific">Moniliophthora roreri (strain MCA 2997)</name>
    <name type="common">Cocoa frosty pod rot fungus</name>
    <name type="synonym">Crinipellis roreri</name>
    <dbReference type="NCBI Taxonomy" id="1381753"/>
    <lineage>
        <taxon>Eukaryota</taxon>
        <taxon>Fungi</taxon>
        <taxon>Dikarya</taxon>
        <taxon>Basidiomycota</taxon>
        <taxon>Agaricomycotina</taxon>
        <taxon>Agaricomycetes</taxon>
        <taxon>Agaricomycetidae</taxon>
        <taxon>Agaricales</taxon>
        <taxon>Marasmiineae</taxon>
        <taxon>Marasmiaceae</taxon>
        <taxon>Moniliophthora</taxon>
    </lineage>
</organism>
<dbReference type="PANTHER" id="PTHR20963:SF18">
    <property type="entry name" value="ACID PHOSPHATASE PHO11-RELATED"/>
    <property type="match status" value="1"/>
</dbReference>
<dbReference type="InterPro" id="IPR029033">
    <property type="entry name" value="His_PPase_superfam"/>
</dbReference>
<evidence type="ECO:0000256" key="3">
    <source>
        <dbReference type="PIRSR" id="PIRSR000894-1"/>
    </source>
</evidence>
<dbReference type="HOGENOM" id="CLU_020880_3_0_1"/>
<dbReference type="InterPro" id="IPR016274">
    <property type="entry name" value="Histidine_acid_Pase_euk"/>
</dbReference>
<dbReference type="InterPro" id="IPR033379">
    <property type="entry name" value="Acid_Pase_AS"/>
</dbReference>
<dbReference type="KEGG" id="mrr:Moror_4670"/>
<keyword evidence="7" id="KW-1185">Reference proteome</keyword>
<evidence type="ECO:0000256" key="2">
    <source>
        <dbReference type="ARBA" id="ARBA00023180"/>
    </source>
</evidence>
<reference evidence="6 7" key="1">
    <citation type="journal article" date="2014" name="BMC Genomics">
        <title>Genome and secretome analysis of the hemibiotrophic fungal pathogen, Moniliophthora roreri, which causes frosty pod rot disease of cacao: mechanisms of the biotrophic and necrotrophic phases.</title>
        <authorList>
            <person name="Meinhardt L.W."/>
            <person name="Costa G.G.L."/>
            <person name="Thomazella D.P.T."/>
            <person name="Teixeira P.J.P.L."/>
            <person name="Carazzolle M.F."/>
            <person name="Schuster S.C."/>
            <person name="Carlson J.E."/>
            <person name="Guiltinan M.J."/>
            <person name="Mieczkowski P."/>
            <person name="Farmer A."/>
            <person name="Ramaraj T."/>
            <person name="Crozier J."/>
            <person name="Davis R.E."/>
            <person name="Shao J."/>
            <person name="Melnick R.L."/>
            <person name="Pereira G.A.G."/>
            <person name="Bailey B.A."/>
        </authorList>
    </citation>
    <scope>NUCLEOTIDE SEQUENCE [LARGE SCALE GENOMIC DNA]</scope>
    <source>
        <strain evidence="6 7">MCA 2997</strain>
    </source>
</reference>